<gene>
    <name evidence="3" type="ORF">JJE72_13615</name>
</gene>
<keyword evidence="2" id="KW-0812">Transmembrane</keyword>
<proteinExistence type="predicted"/>
<feature type="compositionally biased region" description="Basic and acidic residues" evidence="1">
    <location>
        <begin position="459"/>
        <end position="482"/>
    </location>
</feature>
<protein>
    <submittedName>
        <fullName evidence="3">MFS transporter</fullName>
    </submittedName>
</protein>
<feature type="transmembrane region" description="Helical" evidence="2">
    <location>
        <begin position="360"/>
        <end position="380"/>
    </location>
</feature>
<dbReference type="Gene3D" id="1.20.1250.20">
    <property type="entry name" value="MFS general substrate transporter like domains"/>
    <property type="match status" value="1"/>
</dbReference>
<feature type="transmembrane region" description="Helical" evidence="2">
    <location>
        <begin position="303"/>
        <end position="327"/>
    </location>
</feature>
<dbReference type="SUPFAM" id="SSF103473">
    <property type="entry name" value="MFS general substrate transporter"/>
    <property type="match status" value="1"/>
</dbReference>
<feature type="region of interest" description="Disordered" evidence="1">
    <location>
        <begin position="459"/>
        <end position="492"/>
    </location>
</feature>
<accession>A0ABS1K4C3</accession>
<feature type="transmembrane region" description="Helical" evidence="2">
    <location>
        <begin position="183"/>
        <end position="201"/>
    </location>
</feature>
<feature type="transmembrane region" description="Helical" evidence="2">
    <location>
        <begin position="58"/>
        <end position="81"/>
    </location>
</feature>
<evidence type="ECO:0000256" key="2">
    <source>
        <dbReference type="SAM" id="Phobius"/>
    </source>
</evidence>
<reference evidence="3 4" key="1">
    <citation type="submission" date="2021-01" db="EMBL/GenBank/DDBJ databases">
        <title>Genome public.</title>
        <authorList>
            <person name="Liu C."/>
            <person name="Sun Q."/>
        </authorList>
    </citation>
    <scope>NUCLEOTIDE SEQUENCE [LARGE SCALE GENOMIC DNA]</scope>
    <source>
        <strain evidence="3 4">JC656</strain>
    </source>
</reference>
<evidence type="ECO:0000313" key="4">
    <source>
        <dbReference type="Proteomes" id="UP000639051"/>
    </source>
</evidence>
<feature type="transmembrane region" description="Helical" evidence="2">
    <location>
        <begin position="392"/>
        <end position="414"/>
    </location>
</feature>
<sequence>MRRQPRAERKPARARTGGRPERRGLFLVAAGLFLVAFTLRTAVTSVPPLTEGIGHDLFLPSWLVAVLGMLPTALFGVAGLATPLLMRAWSVEAISVAAMAASGAGQVLRAAAPETGMFLAGSALALAGMGVGNVVLPPIVRKYFPERVGLFTALYVTVINAGTTIPPLLAVPVADAAGWRLSIGWWAALNILAILPWLSVWPARGRRMPSPTGSVAATRSPSPASGSSPERTGSPEPTSRLRAHDGGSAPRAVVRGSGRVTVRPWRAPAAWALALMFGCTSLNTYAMFAWLPGIVAEAGLGPAAAGVQVGIFAGLGLPLSLAVPILASRLRNPFPVVAFGVTGFAAGYLGLLLAPGTATWLWSTLAGLGPATFPLALVLVNLRTRSHQASGAVSGFAQGVGYVVACTGPLLVGLLHDATGTWTPSFAFLGLTLVVLGVSGWVISRPHCIDDHPRVVEPAYPERARASGAQDERASGAQDERASGPAEVCGER</sequence>
<dbReference type="InterPro" id="IPR036259">
    <property type="entry name" value="MFS_trans_sf"/>
</dbReference>
<feature type="region of interest" description="Disordered" evidence="1">
    <location>
        <begin position="210"/>
        <end position="253"/>
    </location>
</feature>
<dbReference type="PANTHER" id="PTHR23523">
    <property type="match status" value="1"/>
</dbReference>
<evidence type="ECO:0000256" key="1">
    <source>
        <dbReference type="SAM" id="MobiDB-lite"/>
    </source>
</evidence>
<feature type="transmembrane region" description="Helical" evidence="2">
    <location>
        <begin position="334"/>
        <end position="354"/>
    </location>
</feature>
<dbReference type="InterPro" id="IPR052524">
    <property type="entry name" value="MFS_Cyanate_Porter"/>
</dbReference>
<evidence type="ECO:0000313" key="3">
    <source>
        <dbReference type="EMBL" id="MBL0706530.1"/>
    </source>
</evidence>
<feature type="transmembrane region" description="Helical" evidence="2">
    <location>
        <begin position="118"/>
        <end position="136"/>
    </location>
</feature>
<dbReference type="CDD" id="cd17339">
    <property type="entry name" value="MFS_NIMT_CynX_like"/>
    <property type="match status" value="1"/>
</dbReference>
<keyword evidence="2" id="KW-0472">Membrane</keyword>
<comment type="caution">
    <text evidence="3">The sequence shown here is derived from an EMBL/GenBank/DDBJ whole genome shotgun (WGS) entry which is preliminary data.</text>
</comment>
<name>A0ABS1K4C3_9MICC</name>
<feature type="compositionally biased region" description="Polar residues" evidence="1">
    <location>
        <begin position="211"/>
        <end position="237"/>
    </location>
</feature>
<dbReference type="PANTHER" id="PTHR23523:SF2">
    <property type="entry name" value="2-NITROIMIDAZOLE TRANSPORTER"/>
    <property type="match status" value="1"/>
</dbReference>
<dbReference type="EMBL" id="JAERRC010000030">
    <property type="protein sequence ID" value="MBL0706530.1"/>
    <property type="molecule type" value="Genomic_DNA"/>
</dbReference>
<dbReference type="Proteomes" id="UP000639051">
    <property type="component" value="Unassembled WGS sequence"/>
</dbReference>
<dbReference type="Pfam" id="PF07690">
    <property type="entry name" value="MFS_1"/>
    <property type="match status" value="1"/>
</dbReference>
<dbReference type="InterPro" id="IPR011701">
    <property type="entry name" value="MFS"/>
</dbReference>
<dbReference type="RefSeq" id="WP_201896938.1">
    <property type="nucleotide sequence ID" value="NZ_BNCM01000003.1"/>
</dbReference>
<feature type="transmembrane region" description="Helical" evidence="2">
    <location>
        <begin position="426"/>
        <end position="444"/>
    </location>
</feature>
<keyword evidence="2" id="KW-1133">Transmembrane helix</keyword>
<feature type="transmembrane region" description="Helical" evidence="2">
    <location>
        <begin position="93"/>
        <end position="112"/>
    </location>
</feature>
<keyword evidence="4" id="KW-1185">Reference proteome</keyword>
<feature type="transmembrane region" description="Helical" evidence="2">
    <location>
        <begin position="148"/>
        <end position="171"/>
    </location>
</feature>
<organism evidence="3 4">
    <name type="scientific">Sinomonas cellulolyticus</name>
    <dbReference type="NCBI Taxonomy" id="2801916"/>
    <lineage>
        <taxon>Bacteria</taxon>
        <taxon>Bacillati</taxon>
        <taxon>Actinomycetota</taxon>
        <taxon>Actinomycetes</taxon>
        <taxon>Micrococcales</taxon>
        <taxon>Micrococcaceae</taxon>
        <taxon>Sinomonas</taxon>
    </lineage>
</organism>
<feature type="transmembrane region" description="Helical" evidence="2">
    <location>
        <begin position="269"/>
        <end position="291"/>
    </location>
</feature>